<evidence type="ECO:0000313" key="1">
    <source>
        <dbReference type="EMBL" id="GBL87587.1"/>
    </source>
</evidence>
<organism evidence="1 2">
    <name type="scientific">Araneus ventricosus</name>
    <name type="common">Orbweaver spider</name>
    <name type="synonym">Epeira ventricosa</name>
    <dbReference type="NCBI Taxonomy" id="182803"/>
    <lineage>
        <taxon>Eukaryota</taxon>
        <taxon>Metazoa</taxon>
        <taxon>Ecdysozoa</taxon>
        <taxon>Arthropoda</taxon>
        <taxon>Chelicerata</taxon>
        <taxon>Arachnida</taxon>
        <taxon>Araneae</taxon>
        <taxon>Araneomorphae</taxon>
        <taxon>Entelegynae</taxon>
        <taxon>Araneoidea</taxon>
        <taxon>Araneidae</taxon>
        <taxon>Araneus</taxon>
    </lineage>
</organism>
<evidence type="ECO:0000313" key="2">
    <source>
        <dbReference type="Proteomes" id="UP000499080"/>
    </source>
</evidence>
<gene>
    <name evidence="1" type="ORF">AVEN_165190_1</name>
</gene>
<dbReference type="AlphaFoldDB" id="A0A4Y2B733"/>
<comment type="caution">
    <text evidence="1">The sequence shown here is derived from an EMBL/GenBank/DDBJ whole genome shotgun (WGS) entry which is preliminary data.</text>
</comment>
<dbReference type="EMBL" id="BGPR01000054">
    <property type="protein sequence ID" value="GBL87587.1"/>
    <property type="molecule type" value="Genomic_DNA"/>
</dbReference>
<accession>A0A4Y2B733</accession>
<reference evidence="1 2" key="1">
    <citation type="journal article" date="2019" name="Sci. Rep.">
        <title>Orb-weaving spider Araneus ventricosus genome elucidates the spidroin gene catalogue.</title>
        <authorList>
            <person name="Kono N."/>
            <person name="Nakamura H."/>
            <person name="Ohtoshi R."/>
            <person name="Moran D.A.P."/>
            <person name="Shinohara A."/>
            <person name="Yoshida Y."/>
            <person name="Fujiwara M."/>
            <person name="Mori M."/>
            <person name="Tomita M."/>
            <person name="Arakawa K."/>
        </authorList>
    </citation>
    <scope>NUCLEOTIDE SEQUENCE [LARGE SCALE GENOMIC DNA]</scope>
</reference>
<sequence length="103" mass="12005">MFNDSTMERTLSRGFVASSSVIHLDLRESLNQSPILFICEEKLLAKSLKTLKLIKENLAESSSVAVYWSTTMRIGKHSKLKYLEHLKRKCFKKKWILVKLENF</sequence>
<name>A0A4Y2B733_ARAVE</name>
<keyword evidence="2" id="KW-1185">Reference proteome</keyword>
<protein>
    <submittedName>
        <fullName evidence="1">Uncharacterized protein</fullName>
    </submittedName>
</protein>
<proteinExistence type="predicted"/>
<dbReference type="Proteomes" id="UP000499080">
    <property type="component" value="Unassembled WGS sequence"/>
</dbReference>